<evidence type="ECO:0000259" key="2">
    <source>
        <dbReference type="Pfam" id="PF01458"/>
    </source>
</evidence>
<dbReference type="InterPro" id="IPR000825">
    <property type="entry name" value="SUF_FeS_clus_asmbl_SufBD_core"/>
</dbReference>
<dbReference type="InParanoid" id="A0A1Q6DTV3"/>
<proteinExistence type="inferred from homology"/>
<reference evidence="3" key="1">
    <citation type="submission" date="2016-12" db="EMBL/GenBank/DDBJ databases">
        <title>Discovery of methanogenic haloarchaea.</title>
        <authorList>
            <person name="Sorokin D.Y."/>
            <person name="Makarova K.S."/>
            <person name="Abbas B."/>
            <person name="Ferrer M."/>
            <person name="Golyshin P.N."/>
        </authorList>
    </citation>
    <scope>NUCLEOTIDE SEQUENCE [LARGE SCALE GENOMIC DNA]</scope>
    <source>
        <strain evidence="3">HMET1</strain>
    </source>
</reference>
<comment type="caution">
    <text evidence="3">The sequence shown here is derived from an EMBL/GenBank/DDBJ whole genome shotgun (WGS) entry which is preliminary data.</text>
</comment>
<feature type="domain" description="SUF system FeS cluster assembly SufBD core" evidence="2">
    <location>
        <begin position="151"/>
        <end position="380"/>
    </location>
</feature>
<gene>
    <name evidence="3" type="ORF">BTN85_0221</name>
</gene>
<sequence>MLPDGKKLEYQNKAEEYINKPASLGEDIDIDDYPIPEEDQVGVSSISEVDEGVRESMKDVGMELEEGKSSGTYYQLDNNVLMSEMYGDIEVMPINQAMEKYDLDDYYWNAVNIKDKYTARTELELTKGYFIRVPSGVKESIPVQTCMLLGDERKSQNVHNIIIVEDNAELHVVTGCATTKEIKSALHVGVSEFYIGKDSKLTFNMIHNWGENVHVRPRTGAIIDDGGSLVNNYVLVSPVKSIQSYPTAYCRGKNSKASFQTVLYGKKQSKMDIGSRTILSGKNSSSDMISRSITEDESHLKVRGELIGETEDVRGHLECKGLIFSDDSILHAIPELKAKKSGLDLSHEAAVGKIAEEQIRYLMARGLTEEEATSLIIKGFLSLDIEGLPPNIAETVDNMMEMTLEKAL</sequence>
<dbReference type="EMBL" id="MSDW01000001">
    <property type="protein sequence ID" value="OKY77752.1"/>
    <property type="molecule type" value="Genomic_DNA"/>
</dbReference>
<dbReference type="Proteomes" id="UP000185744">
    <property type="component" value="Unassembled WGS sequence"/>
</dbReference>
<comment type="similarity">
    <text evidence="1">Belongs to the iron-sulfur cluster assembly SufBD family.</text>
</comment>
<dbReference type="InterPro" id="IPR055346">
    <property type="entry name" value="Fe-S_cluster_assembly_SufBD"/>
</dbReference>
<dbReference type="FunCoup" id="A0A1Q6DTV3">
    <property type="interactions" value="3"/>
</dbReference>
<accession>A0A1Q6DTV3</accession>
<dbReference type="GO" id="GO:0016226">
    <property type="term" value="P:iron-sulfur cluster assembly"/>
    <property type="evidence" value="ECO:0007669"/>
    <property type="project" value="InterPro"/>
</dbReference>
<protein>
    <submittedName>
        <fullName evidence="3">Cysteine desulfurase activator SufB</fullName>
    </submittedName>
</protein>
<dbReference type="PANTHER" id="PTHR30508">
    <property type="entry name" value="FES CLUSTER ASSEMBLY PROTEIN SUF"/>
    <property type="match status" value="1"/>
</dbReference>
<evidence type="ECO:0000256" key="1">
    <source>
        <dbReference type="ARBA" id="ARBA00043967"/>
    </source>
</evidence>
<dbReference type="STRING" id="1903181.BTN85_0221"/>
<keyword evidence="4" id="KW-1185">Reference proteome</keyword>
<organism evidence="3 4">
    <name type="scientific">Methanohalarchaeum thermophilum</name>
    <dbReference type="NCBI Taxonomy" id="1903181"/>
    <lineage>
        <taxon>Archaea</taxon>
        <taxon>Methanobacteriati</taxon>
        <taxon>Methanobacteriota</taxon>
        <taxon>Methanonatronarchaeia</taxon>
        <taxon>Methanonatronarchaeales</taxon>
        <taxon>Methanonatronarchaeaceae</taxon>
        <taxon>Candidatus Methanohalarchaeum</taxon>
    </lineage>
</organism>
<name>A0A1Q6DTV3_METT1</name>
<dbReference type="InterPro" id="IPR037284">
    <property type="entry name" value="SUF_FeS_clus_asmbl_SufBD_sf"/>
</dbReference>
<dbReference type="AlphaFoldDB" id="A0A1Q6DTV3"/>
<evidence type="ECO:0000313" key="4">
    <source>
        <dbReference type="Proteomes" id="UP000185744"/>
    </source>
</evidence>
<dbReference type="SUPFAM" id="SSF101960">
    <property type="entry name" value="Stabilizer of iron transporter SufD"/>
    <property type="match status" value="1"/>
</dbReference>
<evidence type="ECO:0000313" key="3">
    <source>
        <dbReference type="EMBL" id="OKY77752.1"/>
    </source>
</evidence>
<dbReference type="PANTHER" id="PTHR30508:SF1">
    <property type="entry name" value="UPF0051 PROTEIN ABCI8, CHLOROPLASTIC-RELATED"/>
    <property type="match status" value="1"/>
</dbReference>
<dbReference type="Pfam" id="PF01458">
    <property type="entry name" value="SUFBD_core"/>
    <property type="match status" value="1"/>
</dbReference>